<sequence>MSEAGWSPAGTYQYATAALSVFWPEEQFHILVTRWPHLAAHVGATWDEHRCRVERHCAILEQQGLPVQQLPGDADGFAAFMTARKATTPREDDLNAYPDLRTVTIPMTAWPPARPAPCWCGSGRKYKQCCRRLGLGAWTAVP</sequence>
<name>A0A4Y3WNL9_9PSEU</name>
<reference evidence="1 2" key="1">
    <citation type="submission" date="2019-06" db="EMBL/GenBank/DDBJ databases">
        <title>Whole genome shotgun sequence of Pseudonocardia hydrocarbonoxydans NBRC 14498.</title>
        <authorList>
            <person name="Hosoyama A."/>
            <person name="Uohara A."/>
            <person name="Ohji S."/>
            <person name="Ichikawa N."/>
        </authorList>
    </citation>
    <scope>NUCLEOTIDE SEQUENCE [LARGE SCALE GENOMIC DNA]</scope>
    <source>
        <strain evidence="1 2">NBRC 14498</strain>
    </source>
</reference>
<evidence type="ECO:0000313" key="2">
    <source>
        <dbReference type="Proteomes" id="UP000320338"/>
    </source>
</evidence>
<dbReference type="RefSeq" id="WP_170183659.1">
    <property type="nucleotide sequence ID" value="NZ_BAAARZ010000034.1"/>
</dbReference>
<keyword evidence="2" id="KW-1185">Reference proteome</keyword>
<dbReference type="EMBL" id="BJNG01000012">
    <property type="protein sequence ID" value="GEC18936.1"/>
    <property type="molecule type" value="Genomic_DNA"/>
</dbReference>
<dbReference type="InterPro" id="IPR004027">
    <property type="entry name" value="SEC_C_motif"/>
</dbReference>
<accession>A0A4Y3WNL9</accession>
<evidence type="ECO:0000313" key="1">
    <source>
        <dbReference type="EMBL" id="GEC18936.1"/>
    </source>
</evidence>
<gene>
    <name evidence="1" type="ORF">PHY01_12190</name>
</gene>
<protein>
    <recommendedName>
        <fullName evidence="3">SEC-C motif-containing protein</fullName>
    </recommendedName>
</protein>
<dbReference type="Gene3D" id="3.10.450.50">
    <property type="match status" value="1"/>
</dbReference>
<evidence type="ECO:0008006" key="3">
    <source>
        <dbReference type="Google" id="ProtNLM"/>
    </source>
</evidence>
<dbReference type="SUPFAM" id="SSF103642">
    <property type="entry name" value="Sec-C motif"/>
    <property type="match status" value="1"/>
</dbReference>
<organism evidence="1 2">
    <name type="scientific">Pseudonocardia hydrocarbonoxydans</name>
    <dbReference type="NCBI Taxonomy" id="76726"/>
    <lineage>
        <taxon>Bacteria</taxon>
        <taxon>Bacillati</taxon>
        <taxon>Actinomycetota</taxon>
        <taxon>Actinomycetes</taxon>
        <taxon>Pseudonocardiales</taxon>
        <taxon>Pseudonocardiaceae</taxon>
        <taxon>Pseudonocardia</taxon>
    </lineage>
</organism>
<dbReference type="Proteomes" id="UP000320338">
    <property type="component" value="Unassembled WGS sequence"/>
</dbReference>
<proteinExistence type="predicted"/>
<dbReference type="Pfam" id="PF02810">
    <property type="entry name" value="SEC-C"/>
    <property type="match status" value="1"/>
</dbReference>
<comment type="caution">
    <text evidence="1">The sequence shown here is derived from an EMBL/GenBank/DDBJ whole genome shotgun (WGS) entry which is preliminary data.</text>
</comment>
<dbReference type="AlphaFoldDB" id="A0A4Y3WNL9"/>